<evidence type="ECO:0000313" key="2">
    <source>
        <dbReference type="Proteomes" id="UP000485058"/>
    </source>
</evidence>
<organism evidence="1 2">
    <name type="scientific">Haematococcus lacustris</name>
    <name type="common">Green alga</name>
    <name type="synonym">Haematococcus pluvialis</name>
    <dbReference type="NCBI Taxonomy" id="44745"/>
    <lineage>
        <taxon>Eukaryota</taxon>
        <taxon>Viridiplantae</taxon>
        <taxon>Chlorophyta</taxon>
        <taxon>core chlorophytes</taxon>
        <taxon>Chlorophyceae</taxon>
        <taxon>CS clade</taxon>
        <taxon>Chlamydomonadales</taxon>
        <taxon>Haematococcaceae</taxon>
        <taxon>Haematococcus</taxon>
    </lineage>
</organism>
<gene>
    <name evidence="1" type="ORF">HaLaN_15116</name>
</gene>
<dbReference type="AlphaFoldDB" id="A0A699ZQW9"/>
<protein>
    <submittedName>
        <fullName evidence="1">Uncharacterized protein</fullName>
    </submittedName>
</protein>
<dbReference type="Proteomes" id="UP000485058">
    <property type="component" value="Unassembled WGS sequence"/>
</dbReference>
<comment type="caution">
    <text evidence="1">The sequence shown here is derived from an EMBL/GenBank/DDBJ whole genome shotgun (WGS) entry which is preliminary data.</text>
</comment>
<feature type="non-terminal residue" evidence="1">
    <location>
        <position position="369"/>
    </location>
</feature>
<sequence length="369" mass="40364">MCDAGMLGVLTEEGVTSLAKFRNGALPDPARPGHYIEGPKDSHVANRWDALLPDPRRQKLASPMHSFAQIVHTDGVAISVMFLRAKPAAPPAEPPRMGRHMGAVNPLAHLDAEWLGVDPGKTNMATVAHEERSAAGTVVSVWQRSLTAGQYYRDSGITRQFPATKTWLAKVKPQLTAQSQVSSKPSSLASYRRFADTVLATYDAMWAEVSKPRWANAKFRLYCGKQHVVARFWAKVKKQAQKRWPDRILALAYGAASFSGSGSVGCGGVPISQMRKEAVKQFGAGRVVLVDEFRTSRVSSAYSSPSEALPGQPPESFKWLRPVYSSAKRSQVRGLMCSTSNNIRFYDRDVSAALNIRRCAVGPGPRPTE</sequence>
<dbReference type="EMBL" id="BLLF01001285">
    <property type="protein sequence ID" value="GFH18332.1"/>
    <property type="molecule type" value="Genomic_DNA"/>
</dbReference>
<accession>A0A699ZQW9</accession>
<feature type="non-terminal residue" evidence="1">
    <location>
        <position position="1"/>
    </location>
</feature>
<evidence type="ECO:0000313" key="1">
    <source>
        <dbReference type="EMBL" id="GFH18332.1"/>
    </source>
</evidence>
<reference evidence="1 2" key="1">
    <citation type="submission" date="2020-02" db="EMBL/GenBank/DDBJ databases">
        <title>Draft genome sequence of Haematococcus lacustris strain NIES-144.</title>
        <authorList>
            <person name="Morimoto D."/>
            <person name="Nakagawa S."/>
            <person name="Yoshida T."/>
            <person name="Sawayama S."/>
        </authorList>
    </citation>
    <scope>NUCLEOTIDE SEQUENCE [LARGE SCALE GENOMIC DNA]</scope>
    <source>
        <strain evidence="1 2">NIES-144</strain>
    </source>
</reference>
<proteinExistence type="predicted"/>
<name>A0A699ZQW9_HAELA</name>
<keyword evidence="2" id="KW-1185">Reference proteome</keyword>